<name>A0A1U9JTE4_9HYPH</name>
<dbReference type="KEGG" id="thd:BHV28_04250"/>
<reference evidence="1 2" key="1">
    <citation type="journal article" date="2010" name="Science">
        <title>Genomic comparison of the ants Camponotus floridanus and Harpegnathos saltator.</title>
        <authorList>
            <person name="Bonasio R."/>
            <person name="Zhang G."/>
            <person name="Ye C."/>
            <person name="Mutti N.S."/>
            <person name="Fang X."/>
            <person name="Qin N."/>
            <person name="Donahue G."/>
            <person name="Yang P."/>
            <person name="Li Q."/>
            <person name="Li C."/>
            <person name="Zhang P."/>
            <person name="Huang Z."/>
            <person name="Berger S.L."/>
            <person name="Reinberg D."/>
            <person name="Wang J."/>
            <person name="Liebig J."/>
        </authorList>
    </citation>
    <scope>NUCLEOTIDE SEQUENCE [LARGE SCALE GENOMIC DNA]</scope>
    <source>
        <strain evidence="1 2">Hsal</strain>
    </source>
</reference>
<dbReference type="STRING" id="1902579.BHV28_04250"/>
<organism evidence="1 2">
    <name type="scientific">Candidatus Tokpelaia hoelldobleri</name>
    <dbReference type="NCBI Taxonomy" id="1902579"/>
    <lineage>
        <taxon>Bacteria</taxon>
        <taxon>Pseudomonadati</taxon>
        <taxon>Pseudomonadota</taxon>
        <taxon>Alphaproteobacteria</taxon>
        <taxon>Hyphomicrobiales</taxon>
        <taxon>Candidatus Tokpelaia</taxon>
    </lineage>
</organism>
<reference evidence="1 2" key="2">
    <citation type="journal article" date="2016" name="Sci. Rep.">
        <title>The genome of Rhizobiales bacteria in predatory ants reveals urease gene functions but no genes for nitrogen fixation.</title>
        <authorList>
            <person name="Neuvonen M.M."/>
            <person name="Tamarit D."/>
            <person name="Naslund K."/>
            <person name="Liebig J."/>
            <person name="Feldhaar H."/>
            <person name="Moran N.A."/>
            <person name="Guy L."/>
            <person name="Andersson S.G."/>
        </authorList>
    </citation>
    <scope>NUCLEOTIDE SEQUENCE [LARGE SCALE GENOMIC DNA]</scope>
    <source>
        <strain evidence="1 2">Hsal</strain>
    </source>
</reference>
<accession>A0A1U9JTE4</accession>
<gene>
    <name evidence="1" type="ORF">BHV28_04250</name>
</gene>
<keyword evidence="2" id="KW-1185">Reference proteome</keyword>
<dbReference type="AlphaFoldDB" id="A0A1U9JTE4"/>
<sequence length="81" mass="9759">MTAELENTIPDIAKFVPDIIRHKRNLRLLWLRWRLFYEQFRFGSDVESPTMRRLLHKARSSSPLPARTIGAWRQAIRHFSR</sequence>
<dbReference type="EMBL" id="CP017315">
    <property type="protein sequence ID" value="AQS41138.1"/>
    <property type="molecule type" value="Genomic_DNA"/>
</dbReference>
<proteinExistence type="predicted"/>
<evidence type="ECO:0000313" key="1">
    <source>
        <dbReference type="EMBL" id="AQS41138.1"/>
    </source>
</evidence>
<dbReference type="Proteomes" id="UP000188912">
    <property type="component" value="Chromosome"/>
</dbReference>
<evidence type="ECO:0000313" key="2">
    <source>
        <dbReference type="Proteomes" id="UP000188912"/>
    </source>
</evidence>
<protein>
    <submittedName>
        <fullName evidence="1">Uncharacterized protein</fullName>
    </submittedName>
</protein>